<dbReference type="PANTHER" id="PTHR32268:SF15">
    <property type="entry name" value="HOMOSERINE ACETYLTRANSFERASE FAMILY PROTEIN (AFU_ORTHOLOGUE AFUA_1G15350)"/>
    <property type="match status" value="1"/>
</dbReference>
<dbReference type="Proteomes" id="UP000037136">
    <property type="component" value="Unassembled WGS sequence"/>
</dbReference>
<evidence type="ECO:0000313" key="1">
    <source>
        <dbReference type="EMBL" id="PFH55324.1"/>
    </source>
</evidence>
<reference evidence="1 2" key="1">
    <citation type="journal article" date="2015" name="BMC Genomics">
        <title>Gene expression during zombie ant biting behavior reflects the complexity underlying fungal parasitic behavioral manipulation.</title>
        <authorList>
            <person name="de Bekker C."/>
            <person name="Ohm R.A."/>
            <person name="Loreto R.G."/>
            <person name="Sebastian A."/>
            <person name="Albert I."/>
            <person name="Merrow M."/>
            <person name="Brachmann A."/>
            <person name="Hughes D.P."/>
        </authorList>
    </citation>
    <scope>NUCLEOTIDE SEQUENCE [LARGE SCALE GENOMIC DNA]</scope>
    <source>
        <strain evidence="1 2">SC16a</strain>
    </source>
</reference>
<comment type="caution">
    <text evidence="1">The sequence shown here is derived from an EMBL/GenBank/DDBJ whole genome shotgun (WGS) entry which is preliminary data.</text>
</comment>
<keyword evidence="2" id="KW-1185">Reference proteome</keyword>
<accession>A0A2A9P2D0</accession>
<dbReference type="PANTHER" id="PTHR32268">
    <property type="entry name" value="HOMOSERINE O-ACETYLTRANSFERASE"/>
    <property type="match status" value="1"/>
</dbReference>
<dbReference type="Gene3D" id="3.40.50.1820">
    <property type="entry name" value="alpha/beta hydrolase"/>
    <property type="match status" value="1"/>
</dbReference>
<dbReference type="GO" id="GO:0016747">
    <property type="term" value="F:acyltransferase activity, transferring groups other than amino-acyl groups"/>
    <property type="evidence" value="ECO:0007669"/>
    <property type="project" value="InterPro"/>
</dbReference>
<sequence length="100" mass="11277">MAMIHTWQTSDCSAQEPYNKDLERAMSSIKTKTLVLPSQTDLYFPPEDSENEVRWMKAGVGKCIAFPSIWGHWAGGPGLSVTDLEWLDEKLVAFLKDGSW</sequence>
<dbReference type="SUPFAM" id="SSF53474">
    <property type="entry name" value="alpha/beta-Hydrolases"/>
    <property type="match status" value="1"/>
</dbReference>
<dbReference type="STRING" id="268505.A0A2A9P2D0"/>
<dbReference type="AlphaFoldDB" id="A0A2A9P2D0"/>
<dbReference type="EMBL" id="LAZP02000997">
    <property type="protein sequence ID" value="PFH55324.1"/>
    <property type="molecule type" value="Genomic_DNA"/>
</dbReference>
<organism evidence="1 2">
    <name type="scientific">Ophiocordyceps unilateralis</name>
    <name type="common">Zombie-ant fungus</name>
    <name type="synonym">Torrubia unilateralis</name>
    <dbReference type="NCBI Taxonomy" id="268505"/>
    <lineage>
        <taxon>Eukaryota</taxon>
        <taxon>Fungi</taxon>
        <taxon>Dikarya</taxon>
        <taxon>Ascomycota</taxon>
        <taxon>Pezizomycotina</taxon>
        <taxon>Sordariomycetes</taxon>
        <taxon>Hypocreomycetidae</taxon>
        <taxon>Hypocreales</taxon>
        <taxon>Ophiocordycipitaceae</taxon>
        <taxon>Ophiocordyceps</taxon>
    </lineage>
</organism>
<reference evidence="1 2" key="2">
    <citation type="journal article" date="2017" name="Sci. Rep.">
        <title>Ant-infecting Ophiocordyceps genomes reveal a high diversity of potential behavioral manipulation genes and a possible major role for enterotoxins.</title>
        <authorList>
            <person name="de Bekker C."/>
            <person name="Ohm R.A."/>
            <person name="Evans H.C."/>
            <person name="Brachmann A."/>
            <person name="Hughes D.P."/>
        </authorList>
    </citation>
    <scope>NUCLEOTIDE SEQUENCE [LARGE SCALE GENOMIC DNA]</scope>
    <source>
        <strain evidence="1 2">SC16a</strain>
    </source>
</reference>
<evidence type="ECO:0000313" key="2">
    <source>
        <dbReference type="Proteomes" id="UP000037136"/>
    </source>
</evidence>
<dbReference type="OrthoDB" id="9972683at2759"/>
<name>A0A2A9P2D0_OPHUN</name>
<evidence type="ECO:0008006" key="3">
    <source>
        <dbReference type="Google" id="ProtNLM"/>
    </source>
</evidence>
<dbReference type="InterPro" id="IPR029058">
    <property type="entry name" value="AB_hydrolase_fold"/>
</dbReference>
<gene>
    <name evidence="1" type="ORF">XA68_18575</name>
</gene>
<proteinExistence type="predicted"/>
<protein>
    <recommendedName>
        <fullName evidence="3">AB hydrolase-1 domain-containing protein</fullName>
    </recommendedName>
</protein>
<dbReference type="InterPro" id="IPR008220">
    <property type="entry name" value="HAT_MetX-like"/>
</dbReference>